<evidence type="ECO:0000256" key="6">
    <source>
        <dbReference type="RuleBase" id="RU000382"/>
    </source>
</evidence>
<gene>
    <name evidence="7" type="ORF">GETHED_03930</name>
</gene>
<reference evidence="7" key="1">
    <citation type="journal article" date="2023" name="Antonie Van Leeuwenhoek">
        <title>Mesoterricola silvestris gen. nov., sp. nov., Mesoterricola sediminis sp. nov., Geothrix oryzae sp. nov., Geothrix edaphica sp. nov., Geothrix rubra sp. nov., and Geothrix limicola sp. nov., six novel members of Acidobacteriota isolated from soils.</title>
        <authorList>
            <person name="Itoh H."/>
            <person name="Sugisawa Y."/>
            <person name="Mise K."/>
            <person name="Xu Z."/>
            <person name="Kuniyasu M."/>
            <person name="Ushijima N."/>
            <person name="Kawano K."/>
            <person name="Kobayashi E."/>
            <person name="Shiratori Y."/>
            <person name="Masuda Y."/>
            <person name="Senoo K."/>
        </authorList>
    </citation>
    <scope>NUCLEOTIDE SEQUENCE</scope>
    <source>
        <strain evidence="7">Red802</strain>
    </source>
</reference>
<evidence type="ECO:0000256" key="4">
    <source>
        <dbReference type="ARBA" id="ARBA00022898"/>
    </source>
</evidence>
<keyword evidence="5 6" id="KW-0456">Lyase</keyword>
<dbReference type="Gene3D" id="3.40.640.10">
    <property type="entry name" value="Type I PLP-dependent aspartate aminotransferase-like (Major domain)"/>
    <property type="match status" value="1"/>
</dbReference>
<organism evidence="7 8">
    <name type="scientific">Geothrix edaphica</name>
    <dbReference type="NCBI Taxonomy" id="2927976"/>
    <lineage>
        <taxon>Bacteria</taxon>
        <taxon>Pseudomonadati</taxon>
        <taxon>Acidobacteriota</taxon>
        <taxon>Holophagae</taxon>
        <taxon>Holophagales</taxon>
        <taxon>Holophagaceae</taxon>
        <taxon>Geothrix</taxon>
    </lineage>
</organism>
<comment type="similarity">
    <text evidence="2 6">Belongs to the group II decarboxylase family.</text>
</comment>
<dbReference type="InterPro" id="IPR015424">
    <property type="entry name" value="PyrdxlP-dep_Trfase"/>
</dbReference>
<protein>
    <submittedName>
        <fullName evidence="7">L-2,4-diaminobutyrate decarboxylase</fullName>
    </submittedName>
</protein>
<dbReference type="EMBL" id="BSDC01000001">
    <property type="protein sequence ID" value="GLH66029.1"/>
    <property type="molecule type" value="Genomic_DNA"/>
</dbReference>
<keyword evidence="3" id="KW-0210">Decarboxylase</keyword>
<evidence type="ECO:0000313" key="8">
    <source>
        <dbReference type="Proteomes" id="UP001165044"/>
    </source>
</evidence>
<dbReference type="PANTHER" id="PTHR11999:SF70">
    <property type="entry name" value="MIP05841P"/>
    <property type="match status" value="1"/>
</dbReference>
<dbReference type="Proteomes" id="UP001165044">
    <property type="component" value="Unassembled WGS sequence"/>
</dbReference>
<evidence type="ECO:0000256" key="3">
    <source>
        <dbReference type="ARBA" id="ARBA00022793"/>
    </source>
</evidence>
<dbReference type="PANTHER" id="PTHR11999">
    <property type="entry name" value="GROUP II PYRIDOXAL-5-PHOSPHATE DECARBOXYLASE"/>
    <property type="match status" value="1"/>
</dbReference>
<keyword evidence="4 6" id="KW-0663">Pyridoxal phosphate</keyword>
<evidence type="ECO:0000313" key="7">
    <source>
        <dbReference type="EMBL" id="GLH66029.1"/>
    </source>
</evidence>
<dbReference type="InterPro" id="IPR015421">
    <property type="entry name" value="PyrdxlP-dep_Trfase_major"/>
</dbReference>
<dbReference type="InterPro" id="IPR002129">
    <property type="entry name" value="PyrdxlP-dep_de-COase"/>
</dbReference>
<keyword evidence="8" id="KW-1185">Reference proteome</keyword>
<evidence type="ECO:0000256" key="1">
    <source>
        <dbReference type="ARBA" id="ARBA00001933"/>
    </source>
</evidence>
<evidence type="ECO:0000256" key="2">
    <source>
        <dbReference type="ARBA" id="ARBA00009533"/>
    </source>
</evidence>
<dbReference type="RefSeq" id="WP_285606118.1">
    <property type="nucleotide sequence ID" value="NZ_BSDC01000001.1"/>
</dbReference>
<accession>A0ABQ5PVB5</accession>
<dbReference type="Gene3D" id="3.90.1150.10">
    <property type="entry name" value="Aspartate Aminotransferase, domain 1"/>
    <property type="match status" value="1"/>
</dbReference>
<dbReference type="InterPro" id="IPR015422">
    <property type="entry name" value="PyrdxlP-dep_Trfase_small"/>
</dbReference>
<proteinExistence type="inferred from homology"/>
<name>A0ABQ5PVB5_9BACT</name>
<comment type="cofactor">
    <cofactor evidence="1 6">
        <name>pyridoxal 5'-phosphate</name>
        <dbReference type="ChEBI" id="CHEBI:597326"/>
    </cofactor>
</comment>
<comment type="caution">
    <text evidence="7">The sequence shown here is derived from an EMBL/GenBank/DDBJ whole genome shotgun (WGS) entry which is preliminary data.</text>
</comment>
<evidence type="ECO:0000256" key="5">
    <source>
        <dbReference type="ARBA" id="ARBA00023239"/>
    </source>
</evidence>
<sequence>MPERLKDLETLSRGLDPGAEDRAALWEATRAYSEGFLGALPEAPAFVLKDRPGSGLADFPISEAGRPFPQVLGTLAEHVDGVGANGASGRHLAFIPPSSLFAGALGDLLAAITNRYAAYFFAGPGAVRMENQVLGWLARELGLPEGSSGNLAAGGSMAHLVGICTAREAAGLKAADYPRACVYLSDQAHHCLVKALRVAGMCEAPVREIPTDVDFRMRPEALEAAILADLRAGLRPWLLVPTAGTTNTGAVDPLEACADLAGRHGLWLHTDGAYGASFALTGLGKAALRGLEGSDSLVLDPHKGLFAPLGLGVLLTRHLEPLRKAHAFQADYLPSPPEDLEELSPSETTLEFSKHARALRLWLPLQLHGVAAFRAALEEKLLLARYAHQRLQAMPGVDPGPVPQLSVLAFRFLPRAGDADAFNQALLQRLTAQGRVFLSGTKLNGAFHLRLAILAARTHKDQVDEALERLQSEAAKLA</sequence>
<dbReference type="InterPro" id="IPR010977">
    <property type="entry name" value="Aromatic_deC"/>
</dbReference>
<dbReference type="SUPFAM" id="SSF53383">
    <property type="entry name" value="PLP-dependent transferases"/>
    <property type="match status" value="1"/>
</dbReference>
<dbReference type="Pfam" id="PF00282">
    <property type="entry name" value="Pyridoxal_deC"/>
    <property type="match status" value="1"/>
</dbReference>